<sequence length="53" mass="6018">MSFFDILKFPTSSIPRTSRRSQGTEPRRQMLASAGGLCRGCCRRDIAGERRTR</sequence>
<proteinExistence type="predicted"/>
<accession>A0ABN9A8D0</accession>
<protein>
    <submittedName>
        <fullName evidence="1">Uncharacterized protein</fullName>
    </submittedName>
</protein>
<name>A0ABN9A8D0_9NEOB</name>
<evidence type="ECO:0000313" key="2">
    <source>
        <dbReference type="Proteomes" id="UP001162483"/>
    </source>
</evidence>
<dbReference type="Proteomes" id="UP001162483">
    <property type="component" value="Unassembled WGS sequence"/>
</dbReference>
<reference evidence="1" key="1">
    <citation type="submission" date="2023-05" db="EMBL/GenBank/DDBJ databases">
        <authorList>
            <person name="Stuckert A."/>
        </authorList>
    </citation>
    <scope>NUCLEOTIDE SEQUENCE</scope>
</reference>
<evidence type="ECO:0000313" key="1">
    <source>
        <dbReference type="EMBL" id="CAI9532254.1"/>
    </source>
</evidence>
<dbReference type="EMBL" id="CATNWA010000049">
    <property type="protein sequence ID" value="CAI9532254.1"/>
    <property type="molecule type" value="Genomic_DNA"/>
</dbReference>
<comment type="caution">
    <text evidence="1">The sequence shown here is derived from an EMBL/GenBank/DDBJ whole genome shotgun (WGS) entry which is preliminary data.</text>
</comment>
<gene>
    <name evidence="1" type="ORF">SPARVUS_LOCUS119126</name>
</gene>
<organism evidence="1 2">
    <name type="scientific">Staurois parvus</name>
    <dbReference type="NCBI Taxonomy" id="386267"/>
    <lineage>
        <taxon>Eukaryota</taxon>
        <taxon>Metazoa</taxon>
        <taxon>Chordata</taxon>
        <taxon>Craniata</taxon>
        <taxon>Vertebrata</taxon>
        <taxon>Euteleostomi</taxon>
        <taxon>Amphibia</taxon>
        <taxon>Batrachia</taxon>
        <taxon>Anura</taxon>
        <taxon>Neobatrachia</taxon>
        <taxon>Ranoidea</taxon>
        <taxon>Ranidae</taxon>
        <taxon>Staurois</taxon>
    </lineage>
</organism>
<keyword evidence="2" id="KW-1185">Reference proteome</keyword>